<protein>
    <submittedName>
        <fullName evidence="2">Uncharacterized protein</fullName>
    </submittedName>
</protein>
<dbReference type="STRING" id="198628.Dda3937_04487"/>
<dbReference type="HOGENOM" id="CLU_2751297_0_0_6"/>
<gene>
    <name evidence="2" type="ordered locus">Dda3937_04487</name>
</gene>
<keyword evidence="3" id="KW-1185">Reference proteome</keyword>
<dbReference type="AlphaFoldDB" id="E0SBU1"/>
<name>E0SBU1_DICD3</name>
<feature type="transmembrane region" description="Helical" evidence="1">
    <location>
        <begin position="32"/>
        <end position="59"/>
    </location>
</feature>
<evidence type="ECO:0000256" key="1">
    <source>
        <dbReference type="SAM" id="Phobius"/>
    </source>
</evidence>
<evidence type="ECO:0000313" key="3">
    <source>
        <dbReference type="Proteomes" id="UP000006859"/>
    </source>
</evidence>
<dbReference type="EMBL" id="CP002038">
    <property type="protein sequence ID" value="ADM97239.1"/>
    <property type="molecule type" value="Genomic_DNA"/>
</dbReference>
<sequence length="70" mass="8404">MMKIPFIWQQPAIIDRHPLFDKHIPLIQKNTIFIFHIIFYLLHHCSMSFYVGLCTIALCRTLRLRCDFSP</sequence>
<keyword evidence="1" id="KW-0812">Transmembrane</keyword>
<organism evidence="2 3">
    <name type="scientific">Dickeya dadantii (strain 3937)</name>
    <name type="common">Erwinia chrysanthemi (strain 3937)</name>
    <dbReference type="NCBI Taxonomy" id="198628"/>
    <lineage>
        <taxon>Bacteria</taxon>
        <taxon>Pseudomonadati</taxon>
        <taxon>Pseudomonadota</taxon>
        <taxon>Gammaproteobacteria</taxon>
        <taxon>Enterobacterales</taxon>
        <taxon>Pectobacteriaceae</taxon>
        <taxon>Dickeya</taxon>
    </lineage>
</organism>
<evidence type="ECO:0000313" key="2">
    <source>
        <dbReference type="EMBL" id="ADM97239.1"/>
    </source>
</evidence>
<accession>E0SBU1</accession>
<keyword evidence="1" id="KW-1133">Transmembrane helix</keyword>
<proteinExistence type="predicted"/>
<dbReference type="Proteomes" id="UP000006859">
    <property type="component" value="Chromosome"/>
</dbReference>
<reference evidence="2 3" key="1">
    <citation type="journal article" date="2011" name="J. Bacteriol.">
        <title>Genome sequence of the plant-pathogenic bacterium Dickeya dadantii 3937.</title>
        <authorList>
            <person name="Glasner J.D."/>
            <person name="Yang C.H."/>
            <person name="Reverchon S."/>
            <person name="Hugouvieux-Cotte-Pattat N."/>
            <person name="Condemine G."/>
            <person name="Bohin J.P."/>
            <person name="Van Gijsegem F."/>
            <person name="Yang S."/>
            <person name="Franza T."/>
            <person name="Expert D."/>
            <person name="Plunkett G. III"/>
            <person name="San Francisco M.J."/>
            <person name="Charkowski A.O."/>
            <person name="Py B."/>
            <person name="Bell K."/>
            <person name="Rauscher L."/>
            <person name="Rodriguez-Palenzuela P."/>
            <person name="Toussaint A."/>
            <person name="Holeva M.C."/>
            <person name="He S.Y."/>
            <person name="Douet V."/>
            <person name="Boccara M."/>
            <person name="Blanco C."/>
            <person name="Toth I."/>
            <person name="Anderson B.D."/>
            <person name="Biehl B.S."/>
            <person name="Mau B."/>
            <person name="Flynn S.M."/>
            <person name="Barras F."/>
            <person name="Lindeberg M."/>
            <person name="Birch P.R."/>
            <person name="Tsuyumu S."/>
            <person name="Shi X."/>
            <person name="Hibbing M."/>
            <person name="Yap M.N."/>
            <person name="Carpentier M."/>
            <person name="Dassa E."/>
            <person name="Umehara M."/>
            <person name="Kim J.F."/>
            <person name="Rusch M."/>
            <person name="Soni P."/>
            <person name="Mayhew G.F."/>
            <person name="Fouts D.E."/>
            <person name="Gill S.R."/>
            <person name="Blattner F.R."/>
            <person name="Keen N.T."/>
            <person name="Perna N.T."/>
        </authorList>
    </citation>
    <scope>NUCLEOTIDE SEQUENCE [LARGE SCALE GENOMIC DNA]</scope>
    <source>
        <strain evidence="2 3">3937</strain>
    </source>
</reference>
<keyword evidence="1" id="KW-0472">Membrane</keyword>
<dbReference type="KEGG" id="ddd:Dda3937_04487"/>